<evidence type="ECO:0000313" key="3">
    <source>
        <dbReference type="Proteomes" id="UP001066276"/>
    </source>
</evidence>
<dbReference type="EMBL" id="JANPWB010000010">
    <property type="protein sequence ID" value="KAJ1141540.1"/>
    <property type="molecule type" value="Genomic_DNA"/>
</dbReference>
<evidence type="ECO:0000256" key="1">
    <source>
        <dbReference type="SAM" id="MobiDB-lite"/>
    </source>
</evidence>
<reference evidence="2" key="1">
    <citation type="journal article" date="2022" name="bioRxiv">
        <title>Sequencing and chromosome-scale assembly of the giantPleurodeles waltlgenome.</title>
        <authorList>
            <person name="Brown T."/>
            <person name="Elewa A."/>
            <person name="Iarovenko S."/>
            <person name="Subramanian E."/>
            <person name="Araus A.J."/>
            <person name="Petzold A."/>
            <person name="Susuki M."/>
            <person name="Suzuki K.-i.T."/>
            <person name="Hayashi T."/>
            <person name="Toyoda A."/>
            <person name="Oliveira C."/>
            <person name="Osipova E."/>
            <person name="Leigh N.D."/>
            <person name="Simon A."/>
            <person name="Yun M.H."/>
        </authorList>
    </citation>
    <scope>NUCLEOTIDE SEQUENCE</scope>
    <source>
        <strain evidence="2">20211129_DDA</strain>
        <tissue evidence="2">Liver</tissue>
    </source>
</reference>
<dbReference type="Proteomes" id="UP001066276">
    <property type="component" value="Chromosome 6"/>
</dbReference>
<keyword evidence="3" id="KW-1185">Reference proteome</keyword>
<sequence length="95" mass="10930">MLRIVYGDFERAIPVKNSPSSTLTVEGAGSNSLKESMDSLRRNTVYTLSEKHNTGMILRSRIKKCLWSMPLNSSYQTEEHHRTSRQRVSMRLSLE</sequence>
<gene>
    <name evidence="2" type="ORF">NDU88_007869</name>
</gene>
<name>A0AAV7QNB1_PLEWA</name>
<feature type="compositionally biased region" description="Polar residues" evidence="1">
    <location>
        <begin position="17"/>
        <end position="34"/>
    </location>
</feature>
<protein>
    <submittedName>
        <fullName evidence="2">Uncharacterized protein</fullName>
    </submittedName>
</protein>
<comment type="caution">
    <text evidence="2">The sequence shown here is derived from an EMBL/GenBank/DDBJ whole genome shotgun (WGS) entry which is preliminary data.</text>
</comment>
<accession>A0AAV7QNB1</accession>
<organism evidence="2 3">
    <name type="scientific">Pleurodeles waltl</name>
    <name type="common">Iberian ribbed newt</name>
    <dbReference type="NCBI Taxonomy" id="8319"/>
    <lineage>
        <taxon>Eukaryota</taxon>
        <taxon>Metazoa</taxon>
        <taxon>Chordata</taxon>
        <taxon>Craniata</taxon>
        <taxon>Vertebrata</taxon>
        <taxon>Euteleostomi</taxon>
        <taxon>Amphibia</taxon>
        <taxon>Batrachia</taxon>
        <taxon>Caudata</taxon>
        <taxon>Salamandroidea</taxon>
        <taxon>Salamandridae</taxon>
        <taxon>Pleurodelinae</taxon>
        <taxon>Pleurodeles</taxon>
    </lineage>
</organism>
<feature type="region of interest" description="Disordered" evidence="1">
    <location>
        <begin position="17"/>
        <end position="36"/>
    </location>
</feature>
<dbReference type="AlphaFoldDB" id="A0AAV7QNB1"/>
<proteinExistence type="predicted"/>
<feature type="region of interest" description="Disordered" evidence="1">
    <location>
        <begin position="76"/>
        <end position="95"/>
    </location>
</feature>
<evidence type="ECO:0000313" key="2">
    <source>
        <dbReference type="EMBL" id="KAJ1141540.1"/>
    </source>
</evidence>